<dbReference type="InterPro" id="IPR013548">
    <property type="entry name" value="Plexin_cytoplasmic_RasGAP_dom"/>
</dbReference>
<evidence type="ECO:0000313" key="3">
    <source>
        <dbReference type="Proteomes" id="UP000236370"/>
    </source>
</evidence>
<dbReference type="InterPro" id="IPR008936">
    <property type="entry name" value="Rho_GTPase_activation_prot"/>
</dbReference>
<accession>A0A2J8IM34</accession>
<proteinExistence type="predicted"/>
<reference evidence="2 3" key="1">
    <citation type="submission" date="2017-12" db="EMBL/GenBank/DDBJ databases">
        <title>High-resolution comparative analysis of great ape genomes.</title>
        <authorList>
            <person name="Pollen A."/>
            <person name="Hastie A."/>
            <person name="Hormozdiari F."/>
            <person name="Dougherty M."/>
            <person name="Liu R."/>
            <person name="Chaisson M."/>
            <person name="Hoppe E."/>
            <person name="Hill C."/>
            <person name="Pang A."/>
            <person name="Hillier L."/>
            <person name="Baker C."/>
            <person name="Armstrong J."/>
            <person name="Shendure J."/>
            <person name="Paten B."/>
            <person name="Wilson R."/>
            <person name="Chao H."/>
            <person name="Schneider V."/>
            <person name="Ventura M."/>
            <person name="Kronenberg Z."/>
            <person name="Murali S."/>
            <person name="Gordon D."/>
            <person name="Cantsilieris S."/>
            <person name="Munson K."/>
            <person name="Nelson B."/>
            <person name="Raja A."/>
            <person name="Underwood J."/>
            <person name="Diekhans M."/>
            <person name="Fiddes I."/>
            <person name="Haussler D."/>
            <person name="Eichler E."/>
        </authorList>
    </citation>
    <scope>NUCLEOTIDE SEQUENCE [LARGE SCALE GENOMIC DNA]</scope>
    <source>
        <strain evidence="2">Yerkes chimp pedigree #C0471</strain>
    </source>
</reference>
<dbReference type="GO" id="GO:0017154">
    <property type="term" value="F:semaphorin receptor activity"/>
    <property type="evidence" value="ECO:0007669"/>
    <property type="project" value="InterPro"/>
</dbReference>
<name>A0A2J8IM34_PANTR</name>
<evidence type="ECO:0000259" key="1">
    <source>
        <dbReference type="Pfam" id="PF08337"/>
    </source>
</evidence>
<dbReference type="Proteomes" id="UP000236370">
    <property type="component" value="Unassembled WGS sequence"/>
</dbReference>
<dbReference type="InterPro" id="IPR031148">
    <property type="entry name" value="Plexin"/>
</dbReference>
<dbReference type="SUPFAM" id="SSF48350">
    <property type="entry name" value="GTPase activation domain, GAP"/>
    <property type="match status" value="1"/>
</dbReference>
<dbReference type="AlphaFoldDB" id="A0A2J8IM34"/>
<dbReference type="Gene3D" id="1.10.506.10">
    <property type="entry name" value="GTPase Activation - p120gap, domain 1"/>
    <property type="match status" value="1"/>
</dbReference>
<comment type="caution">
    <text evidence="2">The sequence shown here is derived from an EMBL/GenBank/DDBJ whole genome shotgun (WGS) entry which is preliminary data.</text>
</comment>
<protein>
    <submittedName>
        <fullName evidence="2">PLXNB3 isoform 6</fullName>
    </submittedName>
</protein>
<feature type="non-terminal residue" evidence="2">
    <location>
        <position position="1"/>
    </location>
</feature>
<dbReference type="PANTHER" id="PTHR22625:SF33">
    <property type="entry name" value="PLEXIN-B3"/>
    <property type="match status" value="1"/>
</dbReference>
<evidence type="ECO:0000313" key="2">
    <source>
        <dbReference type="EMBL" id="PNI11584.1"/>
    </source>
</evidence>
<sequence length="175" mass="19090">ASQGTLQKFVDDTFQAILSVNRPIPIAVKYLFDLLDELAEKHGIEDPGTLHIWKTNSLLLRFWVNALKNPQLIFDVRVSDNVDAILAVIAQTFIDSCTTSEHKVGRVRAVPAAAAGRGLRRKGLWGKPRGLCTELWVGSGSIMGAPSPPSSCLAPPLPPEQDSPVNKLLYAREIP</sequence>
<feature type="non-terminal residue" evidence="2">
    <location>
        <position position="175"/>
    </location>
</feature>
<feature type="domain" description="Plexin cytoplasmic RasGAP" evidence="1">
    <location>
        <begin position="2"/>
        <end position="106"/>
    </location>
</feature>
<gene>
    <name evidence="2" type="ORF">CK820_G0055224</name>
</gene>
<dbReference type="Pfam" id="PF08337">
    <property type="entry name" value="Plexin_cytopl"/>
    <property type="match status" value="1"/>
</dbReference>
<dbReference type="EMBL" id="NBAG03000720">
    <property type="protein sequence ID" value="PNI11584.1"/>
    <property type="molecule type" value="Genomic_DNA"/>
</dbReference>
<dbReference type="PANTHER" id="PTHR22625">
    <property type="entry name" value="PLEXIN"/>
    <property type="match status" value="1"/>
</dbReference>
<organism evidence="2 3">
    <name type="scientific">Pan troglodytes</name>
    <name type="common">Chimpanzee</name>
    <dbReference type="NCBI Taxonomy" id="9598"/>
    <lineage>
        <taxon>Eukaryota</taxon>
        <taxon>Metazoa</taxon>
        <taxon>Chordata</taxon>
        <taxon>Craniata</taxon>
        <taxon>Vertebrata</taxon>
        <taxon>Euteleostomi</taxon>
        <taxon>Mammalia</taxon>
        <taxon>Eutheria</taxon>
        <taxon>Euarchontoglires</taxon>
        <taxon>Primates</taxon>
        <taxon>Haplorrhini</taxon>
        <taxon>Catarrhini</taxon>
        <taxon>Hominidae</taxon>
        <taxon>Pan</taxon>
    </lineage>
</organism>